<gene>
    <name evidence="2" type="ORF">O9H85_16945</name>
</gene>
<accession>A0ABT4QB54</accession>
<feature type="domain" description="Cupin type-2" evidence="1">
    <location>
        <begin position="45"/>
        <end position="105"/>
    </location>
</feature>
<dbReference type="EMBL" id="JAQAGZ010000010">
    <property type="protein sequence ID" value="MCZ8514081.1"/>
    <property type="molecule type" value="Genomic_DNA"/>
</dbReference>
<dbReference type="Gene3D" id="2.60.120.10">
    <property type="entry name" value="Jelly Rolls"/>
    <property type="match status" value="1"/>
</dbReference>
<reference evidence="2 3" key="1">
    <citation type="submission" date="2022-12" db="EMBL/GenBank/DDBJ databases">
        <title>Draft genome sequence of Paenibacillus sp. dW9.</title>
        <authorList>
            <person name="Choi E.-W."/>
            <person name="Kim D.-U."/>
        </authorList>
    </citation>
    <scope>NUCLEOTIDE SEQUENCE [LARGE SCALE GENOMIC DNA]</scope>
    <source>
        <strain evidence="3">dW9</strain>
    </source>
</reference>
<keyword evidence="3" id="KW-1185">Reference proteome</keyword>
<dbReference type="SUPFAM" id="SSF51182">
    <property type="entry name" value="RmlC-like cupins"/>
    <property type="match status" value="1"/>
</dbReference>
<organism evidence="2 3">
    <name type="scientific">Paenibacillus gyeongsangnamensis</name>
    <dbReference type="NCBI Taxonomy" id="3388067"/>
    <lineage>
        <taxon>Bacteria</taxon>
        <taxon>Bacillati</taxon>
        <taxon>Bacillota</taxon>
        <taxon>Bacilli</taxon>
        <taxon>Bacillales</taxon>
        <taxon>Paenibacillaceae</taxon>
        <taxon>Paenibacillus</taxon>
    </lineage>
</organism>
<dbReference type="PANTHER" id="PTHR36440:SF1">
    <property type="entry name" value="PUTATIVE (AFU_ORTHOLOGUE AFUA_8G07350)-RELATED"/>
    <property type="match status" value="1"/>
</dbReference>
<dbReference type="PANTHER" id="PTHR36440">
    <property type="entry name" value="PUTATIVE (AFU_ORTHOLOGUE AFUA_8G07350)-RELATED"/>
    <property type="match status" value="1"/>
</dbReference>
<protein>
    <submittedName>
        <fullName evidence="2">Cupin domain-containing protein</fullName>
    </submittedName>
</protein>
<evidence type="ECO:0000259" key="1">
    <source>
        <dbReference type="Pfam" id="PF07883"/>
    </source>
</evidence>
<sequence>MSLSPGTGLFSGALLGQTLAPCGSNVILAEWRARGTTPGEAPELIAPRHVHHEDDEAWYVLEGTLGFELGDTRLEVGAGGAAVAPRGTPHTFWNPGSAPCRYLIVMTPQIKALIDATHAAPERSPETMRRLFELHGSELL</sequence>
<dbReference type="InterPro" id="IPR014710">
    <property type="entry name" value="RmlC-like_jellyroll"/>
</dbReference>
<dbReference type="Pfam" id="PF07883">
    <property type="entry name" value="Cupin_2"/>
    <property type="match status" value="1"/>
</dbReference>
<dbReference type="Proteomes" id="UP001527882">
    <property type="component" value="Unassembled WGS sequence"/>
</dbReference>
<proteinExistence type="predicted"/>
<dbReference type="InterPro" id="IPR013096">
    <property type="entry name" value="Cupin_2"/>
</dbReference>
<evidence type="ECO:0000313" key="2">
    <source>
        <dbReference type="EMBL" id="MCZ8514081.1"/>
    </source>
</evidence>
<dbReference type="InterPro" id="IPR011051">
    <property type="entry name" value="RmlC_Cupin_sf"/>
</dbReference>
<dbReference type="InterPro" id="IPR053146">
    <property type="entry name" value="QDO-like"/>
</dbReference>
<dbReference type="RefSeq" id="WP_269882598.1">
    <property type="nucleotide sequence ID" value="NZ_JAQAGZ010000010.1"/>
</dbReference>
<comment type="caution">
    <text evidence="2">The sequence shown here is derived from an EMBL/GenBank/DDBJ whole genome shotgun (WGS) entry which is preliminary data.</text>
</comment>
<evidence type="ECO:0000313" key="3">
    <source>
        <dbReference type="Proteomes" id="UP001527882"/>
    </source>
</evidence>
<name>A0ABT4QB54_9BACL</name>